<dbReference type="AlphaFoldDB" id="G0UAJ6"/>
<dbReference type="EMBL" id="HE573027">
    <property type="protein sequence ID" value="CCC52829.1"/>
    <property type="molecule type" value="Genomic_DNA"/>
</dbReference>
<sequence length="206" mass="22578">MSYDKMLNIVFGMRFTVKQMNKSAASAEKASEKEKLQVKKALEKGNAEAARIYAQNAIRKKNEALNYLRLASRLDAAAGRIQTAIQLRNVTRSMEKTVSGMGKVLDTMDPVSIARVMDTFEKQMETLEASVGTMDAGFAGAEAGTVPVNEVDSLMEQIAVENNLDISERLASGGCGALQVDLPAEENKDEDDELFERLRRLRVGAV</sequence>
<dbReference type="GO" id="GO:0007034">
    <property type="term" value="P:vacuolar transport"/>
    <property type="evidence" value="ECO:0007669"/>
    <property type="project" value="InterPro"/>
</dbReference>
<dbReference type="VEuPathDB" id="TriTrypDB:TvY486_1103130"/>
<dbReference type="Pfam" id="PF03357">
    <property type="entry name" value="Snf7"/>
    <property type="match status" value="1"/>
</dbReference>
<reference evidence="1" key="1">
    <citation type="journal article" date="2012" name="Proc. Natl. Acad. Sci. U.S.A.">
        <title>Antigenic diversity is generated by distinct evolutionary mechanisms in African trypanosome species.</title>
        <authorList>
            <person name="Jackson A.P."/>
            <person name="Berry A."/>
            <person name="Aslett M."/>
            <person name="Allison H.C."/>
            <person name="Burton P."/>
            <person name="Vavrova-Anderson J."/>
            <person name="Brown R."/>
            <person name="Browne H."/>
            <person name="Corton N."/>
            <person name="Hauser H."/>
            <person name="Gamble J."/>
            <person name="Gilderthorp R."/>
            <person name="Marcello L."/>
            <person name="McQuillan J."/>
            <person name="Otto T.D."/>
            <person name="Quail M.A."/>
            <person name="Sanders M.J."/>
            <person name="van Tonder A."/>
            <person name="Ginger M.L."/>
            <person name="Field M.C."/>
            <person name="Barry J.D."/>
            <person name="Hertz-Fowler C."/>
            <person name="Berriman M."/>
        </authorList>
    </citation>
    <scope>NUCLEOTIDE SEQUENCE</scope>
    <source>
        <strain evidence="1">Y486</strain>
    </source>
</reference>
<protein>
    <submittedName>
        <fullName evidence="1">Putative vesicular protein trafficking mediator</fullName>
    </submittedName>
</protein>
<gene>
    <name evidence="1" type="ORF">TVY486_1103130</name>
</gene>
<dbReference type="InterPro" id="IPR005024">
    <property type="entry name" value="Snf7_fam"/>
</dbReference>
<dbReference type="Gene3D" id="6.10.140.1230">
    <property type="match status" value="1"/>
</dbReference>
<organism evidence="1">
    <name type="scientific">Trypanosoma vivax (strain Y486)</name>
    <dbReference type="NCBI Taxonomy" id="1055687"/>
    <lineage>
        <taxon>Eukaryota</taxon>
        <taxon>Discoba</taxon>
        <taxon>Euglenozoa</taxon>
        <taxon>Kinetoplastea</taxon>
        <taxon>Metakinetoplastina</taxon>
        <taxon>Trypanosomatida</taxon>
        <taxon>Trypanosomatidae</taxon>
        <taxon>Trypanosoma</taxon>
        <taxon>Duttonella</taxon>
    </lineage>
</organism>
<accession>G0UAJ6</accession>
<name>G0UAJ6_TRYVY</name>
<proteinExistence type="predicted"/>
<evidence type="ECO:0000313" key="1">
    <source>
        <dbReference type="EMBL" id="CCC52829.1"/>
    </source>
</evidence>
<dbReference type="PANTHER" id="PTHR10476">
    <property type="entry name" value="CHARGED MULTIVESICULAR BODY PROTEIN"/>
    <property type="match status" value="1"/>
</dbReference>